<dbReference type="GO" id="GO:0016020">
    <property type="term" value="C:membrane"/>
    <property type="evidence" value="ECO:0007669"/>
    <property type="project" value="UniProtKB-SubCell"/>
</dbReference>
<keyword evidence="5" id="KW-0732">Signal</keyword>
<dbReference type="InterPro" id="IPR006260">
    <property type="entry name" value="TonB/TolA_C"/>
</dbReference>
<evidence type="ECO:0000256" key="2">
    <source>
        <dbReference type="ARBA" id="ARBA00022692"/>
    </source>
</evidence>
<dbReference type="Pfam" id="PF03544">
    <property type="entry name" value="TonB_C"/>
    <property type="match status" value="1"/>
</dbReference>
<evidence type="ECO:0000256" key="1">
    <source>
        <dbReference type="ARBA" id="ARBA00004167"/>
    </source>
</evidence>
<evidence type="ECO:0000313" key="7">
    <source>
        <dbReference type="EMBL" id="MBB5330042.1"/>
    </source>
</evidence>
<comment type="subcellular location">
    <subcellularLocation>
        <location evidence="1">Membrane</location>
        <topology evidence="1">Single-pass membrane protein</topology>
    </subcellularLocation>
</comment>
<dbReference type="InterPro" id="IPR037682">
    <property type="entry name" value="TonB_C"/>
</dbReference>
<keyword evidence="3" id="KW-1133">Transmembrane helix</keyword>
<keyword evidence="2" id="KW-0812">Transmembrane</keyword>
<dbReference type="EMBL" id="JACHEB010000008">
    <property type="protein sequence ID" value="MBB5330042.1"/>
    <property type="molecule type" value="Genomic_DNA"/>
</dbReference>
<protein>
    <submittedName>
        <fullName evidence="7">TonB family protein</fullName>
    </submittedName>
</protein>
<gene>
    <name evidence="7" type="ORF">HDF14_003671</name>
</gene>
<dbReference type="RefSeq" id="WP_183979077.1">
    <property type="nucleotide sequence ID" value="NZ_JACHEB010000008.1"/>
</dbReference>
<dbReference type="GO" id="GO:0055085">
    <property type="term" value="P:transmembrane transport"/>
    <property type="evidence" value="ECO:0007669"/>
    <property type="project" value="InterPro"/>
</dbReference>
<name>A0A9X0QGJ8_9BACT</name>
<dbReference type="Gene3D" id="3.30.1150.10">
    <property type="match status" value="1"/>
</dbReference>
<dbReference type="AlphaFoldDB" id="A0A9X0QGJ8"/>
<evidence type="ECO:0000313" key="8">
    <source>
        <dbReference type="Proteomes" id="UP000535182"/>
    </source>
</evidence>
<keyword evidence="8" id="KW-1185">Reference proteome</keyword>
<keyword evidence="4" id="KW-0472">Membrane</keyword>
<dbReference type="SUPFAM" id="SSF74653">
    <property type="entry name" value="TolA/TonB C-terminal domain"/>
    <property type="match status" value="1"/>
</dbReference>
<evidence type="ECO:0000256" key="4">
    <source>
        <dbReference type="ARBA" id="ARBA00023136"/>
    </source>
</evidence>
<reference evidence="7 8" key="1">
    <citation type="submission" date="2020-08" db="EMBL/GenBank/DDBJ databases">
        <title>Genomic Encyclopedia of Type Strains, Phase IV (KMG-V): Genome sequencing to study the core and pangenomes of soil and plant-associated prokaryotes.</title>
        <authorList>
            <person name="Whitman W."/>
        </authorList>
    </citation>
    <scope>NUCLEOTIDE SEQUENCE [LARGE SCALE GENOMIC DNA]</scope>
    <source>
        <strain evidence="7 8">X5P2</strain>
    </source>
</reference>
<comment type="caution">
    <text evidence="7">The sequence shown here is derived from an EMBL/GenBank/DDBJ whole genome shotgun (WGS) entry which is preliminary data.</text>
</comment>
<organism evidence="7 8">
    <name type="scientific">Tunturiibacter gelidiferens</name>
    <dbReference type="NCBI Taxonomy" id="3069689"/>
    <lineage>
        <taxon>Bacteria</taxon>
        <taxon>Pseudomonadati</taxon>
        <taxon>Acidobacteriota</taxon>
        <taxon>Terriglobia</taxon>
        <taxon>Terriglobales</taxon>
        <taxon>Acidobacteriaceae</taxon>
        <taxon>Tunturiibacter</taxon>
    </lineage>
</organism>
<dbReference type="Proteomes" id="UP000535182">
    <property type="component" value="Unassembled WGS sequence"/>
</dbReference>
<evidence type="ECO:0000256" key="5">
    <source>
        <dbReference type="SAM" id="SignalP"/>
    </source>
</evidence>
<dbReference type="NCBIfam" id="TIGR01352">
    <property type="entry name" value="tonB_Cterm"/>
    <property type="match status" value="1"/>
</dbReference>
<evidence type="ECO:0000259" key="6">
    <source>
        <dbReference type="Pfam" id="PF03544"/>
    </source>
</evidence>
<feature type="domain" description="TonB C-terminal" evidence="6">
    <location>
        <begin position="87"/>
        <end position="141"/>
    </location>
</feature>
<accession>A0A9X0QGJ8</accession>
<feature type="signal peptide" evidence="5">
    <location>
        <begin position="1"/>
        <end position="18"/>
    </location>
</feature>
<evidence type="ECO:0000256" key="3">
    <source>
        <dbReference type="ARBA" id="ARBA00022989"/>
    </source>
</evidence>
<feature type="chain" id="PRO_5040769524" evidence="5">
    <location>
        <begin position="19"/>
        <end position="150"/>
    </location>
</feature>
<sequence>MRRVIVATLALSPMLLHAQANSPAKTQTTASNTLRSELVAPTLTGSDTAGTTSSIRVSTGVNAPKLIYTVGVESDSDFSPATSFERTAVVSMTVDPSGKPTDLKIVQSVNPVMDRNVLNAVSQYRFTPGTLDDQPTAVPVNLAVILKAPR</sequence>
<proteinExistence type="predicted"/>